<dbReference type="PANTHER" id="PTHR13947">
    <property type="entry name" value="GNAT FAMILY N-ACETYLTRANSFERASE"/>
    <property type="match status" value="1"/>
</dbReference>
<keyword evidence="1" id="KW-0808">Transferase</keyword>
<comment type="caution">
    <text evidence="3">The sequence shown here is derived from an EMBL/GenBank/DDBJ whole genome shotgun (WGS) entry which is preliminary data.</text>
</comment>
<dbReference type="EMBL" id="JAAOYO010000002">
    <property type="protein sequence ID" value="NII40574.1"/>
    <property type="molecule type" value="Genomic_DNA"/>
</dbReference>
<organism evidence="3 4">
    <name type="scientific">Curtobacterium salicis</name>
    <dbReference type="NCBI Taxonomy" id="1779862"/>
    <lineage>
        <taxon>Bacteria</taxon>
        <taxon>Bacillati</taxon>
        <taxon>Actinomycetota</taxon>
        <taxon>Actinomycetes</taxon>
        <taxon>Micrococcales</taxon>
        <taxon>Microbacteriaceae</taxon>
        <taxon>Curtobacterium</taxon>
    </lineage>
</organism>
<accession>A0ABX0T667</accession>
<reference evidence="3 4" key="1">
    <citation type="submission" date="2020-03" db="EMBL/GenBank/DDBJ databases">
        <title>Above-ground endophytic microbial communities from plants in different locations in the United States.</title>
        <authorList>
            <person name="Frank C."/>
        </authorList>
    </citation>
    <scope>NUCLEOTIDE SEQUENCE [LARGE SCALE GENOMIC DNA]</scope>
    <source>
        <strain evidence="3 4">WW7</strain>
    </source>
</reference>
<dbReference type="InterPro" id="IPR050769">
    <property type="entry name" value="NAT_camello-type"/>
</dbReference>
<dbReference type="RefSeq" id="WP_166779680.1">
    <property type="nucleotide sequence ID" value="NZ_JAAOYO010000002.1"/>
</dbReference>
<dbReference type="SUPFAM" id="SSF55729">
    <property type="entry name" value="Acyl-CoA N-acyltransferases (Nat)"/>
    <property type="match status" value="1"/>
</dbReference>
<evidence type="ECO:0000256" key="1">
    <source>
        <dbReference type="ARBA" id="ARBA00022679"/>
    </source>
</evidence>
<dbReference type="Proteomes" id="UP001318300">
    <property type="component" value="Unassembled WGS sequence"/>
</dbReference>
<keyword evidence="4" id="KW-1185">Reference proteome</keyword>
<protein>
    <submittedName>
        <fullName evidence="3">GNAT superfamily N-acetyltransferase</fullName>
    </submittedName>
</protein>
<gene>
    <name evidence="3" type="ORF">E9228_001210</name>
</gene>
<sequence>MPDTATSNPVVIDDMSSTADAAAFQSLNERWITTFFTLEDEDRRLLGDPVQHIVEPGGVVLVARLGSEVIGCVGLAPHAVDEFELVKMAVDPDHQGHGTGRQLIRAAIDRARDLGARRVLLETNSTLTSAIHLYETTGFRHLGADEHPPSPYVRADVAMALDL</sequence>
<name>A0ABX0T667_9MICO</name>
<feature type="domain" description="N-acetyltransferase" evidence="2">
    <location>
        <begin position="10"/>
        <end position="163"/>
    </location>
</feature>
<dbReference type="Pfam" id="PF00583">
    <property type="entry name" value="Acetyltransf_1"/>
    <property type="match status" value="1"/>
</dbReference>
<dbReference type="PROSITE" id="PS51186">
    <property type="entry name" value="GNAT"/>
    <property type="match status" value="1"/>
</dbReference>
<evidence type="ECO:0000313" key="3">
    <source>
        <dbReference type="EMBL" id="NII40574.1"/>
    </source>
</evidence>
<dbReference type="CDD" id="cd04301">
    <property type="entry name" value="NAT_SF"/>
    <property type="match status" value="1"/>
</dbReference>
<proteinExistence type="predicted"/>
<dbReference type="InterPro" id="IPR016181">
    <property type="entry name" value="Acyl_CoA_acyltransferase"/>
</dbReference>
<evidence type="ECO:0000313" key="4">
    <source>
        <dbReference type="Proteomes" id="UP001318300"/>
    </source>
</evidence>
<dbReference type="InterPro" id="IPR000182">
    <property type="entry name" value="GNAT_dom"/>
</dbReference>
<evidence type="ECO:0000259" key="2">
    <source>
        <dbReference type="PROSITE" id="PS51186"/>
    </source>
</evidence>
<dbReference type="PANTHER" id="PTHR13947:SF37">
    <property type="entry name" value="LD18367P"/>
    <property type="match status" value="1"/>
</dbReference>
<dbReference type="Gene3D" id="3.40.630.30">
    <property type="match status" value="1"/>
</dbReference>